<reference evidence="15 16" key="1">
    <citation type="submission" date="2019-11" db="EMBL/GenBank/DDBJ databases">
        <authorList>
            <person name="Zheng R.K."/>
            <person name="Sun C.M."/>
        </authorList>
    </citation>
    <scope>NUCLEOTIDE SEQUENCE [LARGE SCALE GENOMIC DNA]</scope>
    <source>
        <strain evidence="15 16">WC007</strain>
    </source>
</reference>
<keyword evidence="8 12" id="KW-0798">TonB box</keyword>
<dbReference type="SUPFAM" id="SSF56935">
    <property type="entry name" value="Porins"/>
    <property type="match status" value="1"/>
</dbReference>
<dbReference type="AlphaFoldDB" id="A0A6I6JWD2"/>
<dbReference type="InterPro" id="IPR008969">
    <property type="entry name" value="CarboxyPept-like_regulatory"/>
</dbReference>
<dbReference type="SUPFAM" id="SSF49464">
    <property type="entry name" value="Carboxypeptidase regulatory domain-like"/>
    <property type="match status" value="1"/>
</dbReference>
<evidence type="ECO:0000259" key="13">
    <source>
        <dbReference type="Pfam" id="PF00593"/>
    </source>
</evidence>
<dbReference type="Pfam" id="PF00593">
    <property type="entry name" value="TonB_dep_Rec_b-barrel"/>
    <property type="match status" value="1"/>
</dbReference>
<comment type="subcellular location">
    <subcellularLocation>
        <location evidence="1 11">Cell outer membrane</location>
        <topology evidence="1 11">Multi-pass membrane protein</topology>
    </subcellularLocation>
</comment>
<dbReference type="InterPro" id="IPR036942">
    <property type="entry name" value="Beta-barrel_TonB_sf"/>
</dbReference>
<evidence type="ECO:0000256" key="9">
    <source>
        <dbReference type="ARBA" id="ARBA00023136"/>
    </source>
</evidence>
<evidence type="ECO:0000313" key="15">
    <source>
        <dbReference type="EMBL" id="QGY43473.1"/>
    </source>
</evidence>
<dbReference type="Pfam" id="PF07715">
    <property type="entry name" value="Plug"/>
    <property type="match status" value="1"/>
</dbReference>
<evidence type="ECO:0000256" key="3">
    <source>
        <dbReference type="ARBA" id="ARBA00022452"/>
    </source>
</evidence>
<dbReference type="InterPro" id="IPR037066">
    <property type="entry name" value="Plug_dom_sf"/>
</dbReference>
<dbReference type="InterPro" id="IPR023997">
    <property type="entry name" value="TonB-dep_OMP_SusC/RagA_CS"/>
</dbReference>
<dbReference type="Proteomes" id="UP000428260">
    <property type="component" value="Chromosome"/>
</dbReference>
<evidence type="ECO:0000256" key="10">
    <source>
        <dbReference type="ARBA" id="ARBA00023237"/>
    </source>
</evidence>
<keyword evidence="2 11" id="KW-0813">Transport</keyword>
<evidence type="ECO:0000259" key="14">
    <source>
        <dbReference type="Pfam" id="PF07715"/>
    </source>
</evidence>
<keyword evidence="3 11" id="KW-1134">Transmembrane beta strand</keyword>
<gene>
    <name evidence="15" type="ORF">GM418_07310</name>
</gene>
<protein>
    <submittedName>
        <fullName evidence="15">SusC/RagA family TonB-linked outer membrane protein</fullName>
    </submittedName>
</protein>
<dbReference type="InterPro" id="IPR023996">
    <property type="entry name" value="TonB-dep_OMP_SusC/RagA"/>
</dbReference>
<dbReference type="InterPro" id="IPR012910">
    <property type="entry name" value="Plug_dom"/>
</dbReference>
<evidence type="ECO:0000256" key="12">
    <source>
        <dbReference type="RuleBase" id="RU003357"/>
    </source>
</evidence>
<dbReference type="Gene3D" id="2.40.170.20">
    <property type="entry name" value="TonB-dependent receptor, beta-barrel domain"/>
    <property type="match status" value="1"/>
</dbReference>
<dbReference type="GO" id="GO:0009279">
    <property type="term" value="C:cell outer membrane"/>
    <property type="evidence" value="ECO:0007669"/>
    <property type="project" value="UniProtKB-SubCell"/>
</dbReference>
<proteinExistence type="inferred from homology"/>
<feature type="domain" description="TonB-dependent receptor plug" evidence="14">
    <location>
        <begin position="152"/>
        <end position="261"/>
    </location>
</feature>
<evidence type="ECO:0000256" key="6">
    <source>
        <dbReference type="ARBA" id="ARBA00023004"/>
    </source>
</evidence>
<dbReference type="NCBIfam" id="TIGR04056">
    <property type="entry name" value="OMP_RagA_SusC"/>
    <property type="match status" value="1"/>
</dbReference>
<keyword evidence="16" id="KW-1185">Reference proteome</keyword>
<evidence type="ECO:0000256" key="11">
    <source>
        <dbReference type="PROSITE-ProRule" id="PRU01360"/>
    </source>
</evidence>
<feature type="domain" description="TonB-dependent receptor-like beta-barrel" evidence="13">
    <location>
        <begin position="477"/>
        <end position="898"/>
    </location>
</feature>
<keyword evidence="9 11" id="KW-0472">Membrane</keyword>
<dbReference type="PROSITE" id="PS52016">
    <property type="entry name" value="TONB_DEPENDENT_REC_3"/>
    <property type="match status" value="1"/>
</dbReference>
<dbReference type="KEGG" id="mcos:GM418_07310"/>
<evidence type="ECO:0000256" key="1">
    <source>
        <dbReference type="ARBA" id="ARBA00004571"/>
    </source>
</evidence>
<dbReference type="InterPro" id="IPR039426">
    <property type="entry name" value="TonB-dep_rcpt-like"/>
</dbReference>
<evidence type="ECO:0000256" key="5">
    <source>
        <dbReference type="ARBA" id="ARBA00022692"/>
    </source>
</evidence>
<evidence type="ECO:0000313" key="16">
    <source>
        <dbReference type="Proteomes" id="UP000428260"/>
    </source>
</evidence>
<dbReference type="Gene3D" id="2.170.130.10">
    <property type="entry name" value="TonB-dependent receptor, plug domain"/>
    <property type="match status" value="1"/>
</dbReference>
<dbReference type="Pfam" id="PF13715">
    <property type="entry name" value="CarbopepD_reg_2"/>
    <property type="match status" value="1"/>
</dbReference>
<keyword evidence="5 11" id="KW-0812">Transmembrane</keyword>
<evidence type="ECO:0000256" key="4">
    <source>
        <dbReference type="ARBA" id="ARBA00022496"/>
    </source>
</evidence>
<keyword evidence="6" id="KW-0408">Iron</keyword>
<dbReference type="PANTHER" id="PTHR32552">
    <property type="entry name" value="FERRICHROME IRON RECEPTOR-RELATED"/>
    <property type="match status" value="1"/>
</dbReference>
<keyword evidence="7" id="KW-0406">Ion transport</keyword>
<accession>A0A6I6JWD2</accession>
<dbReference type="NCBIfam" id="TIGR04057">
    <property type="entry name" value="SusC_RagA_signa"/>
    <property type="match status" value="1"/>
</dbReference>
<dbReference type="RefSeq" id="WP_158864641.1">
    <property type="nucleotide sequence ID" value="NZ_CP046401.1"/>
</dbReference>
<dbReference type="InterPro" id="IPR000531">
    <property type="entry name" value="Beta-barrel_TonB"/>
</dbReference>
<sequence length="1084" mass="119591">MKKLKIYSFSASGKGRKLILIMNLTLIGLLLGFMQVLGNDLYPGESENMTSTQSGLAFDQQAVTGKVTDDSGEAVPGATIIEKGTSNGTVSDFDGNYSIVPETDSPVLVFSFVGMISQEIQVGGQTQINVTMQADYIGIEEVVAIGYGTMKKSDLTGSVSSVTPEKLVDRPVVNVGQALQNKVAGVQVIRQAAGDPGGRPQIRIRGTNSINSSNDPLFVVDGIVGVLNALQNLDPEDIESMDILKDASATAIYGTRGANGVIIITTKRGTTGDVTVNYNGSVSVGIKTRYNYAVDADQFMYLYEQAFNNTPKYGNLVSTKDFRGPNAAGLSWSEMPWLFEQVAQGAYLPGLDFQGNDGNYYKPIFNTILEDEVFRDAFSYKNHVEISGGTEKGRYSLTLGNNNVEGLLKESYNNRLNLRATMDVELSEWLDMSANIAYAKSKQDRMSSDMMRNTSEYFAILPAYRYPNDPEIYGAYAGTWPTARDFNVGENRPGSTFMLDQEEGYYKQDEFTGAIELTAQITPDLTFRTNFSVDNRNQTSRYYAGDYQGRRNSDARGEHWLWQYWQSENYFNYNKTIGDHQVTGLIGLSWSENTYDYVYARAYKFSSNFYQWNNLGAGSNPSSVASSNTRGALNSYFARATYSYLDKYMLTATGRVDGSSKFGTNNKYAFFPSVGLAWRISQEGFLADSETISNLKLRLSAGQTGNQEVGNFITQTYISSTNVLLANGLNSGLYPGSTGNDDLKWETTTQYDVGVDVGLIKNRINFTVDFYHKLTTDMLFNLPLPQSTTTGSAYVNFGSVKNTGVEFTLNTVNIQKRDLTWQTQFNISANKNEITELGPTGADIYTDTGAGNGTSVYRVGEPIGSFFGLNRMGTWGTDEAVEAARYGRLPGDLKFEDVNQDGKIELLTDGDVIGHSYPKFYGGLNNTFTYKNFDASIDIMFVGGVDKAIVHESAEDRQFVNGMMNAVLDGWRPDHQETMIAQVRAGNAGARYDSYPDTHMIWNAAYIRGQNAQIGYTIPGNLGGIERLRVYATADNFFLWTAVELPAYDPEGSAIQKINTRVPNIDKYMHPVPTTFSLGVNVTF</sequence>
<evidence type="ECO:0000256" key="2">
    <source>
        <dbReference type="ARBA" id="ARBA00022448"/>
    </source>
</evidence>
<evidence type="ECO:0000256" key="7">
    <source>
        <dbReference type="ARBA" id="ARBA00023065"/>
    </source>
</evidence>
<comment type="similarity">
    <text evidence="11 12">Belongs to the TonB-dependent receptor family.</text>
</comment>
<evidence type="ECO:0000256" key="8">
    <source>
        <dbReference type="ARBA" id="ARBA00023077"/>
    </source>
</evidence>
<name>A0A6I6JWD2_9BACT</name>
<keyword evidence="10 11" id="KW-0998">Cell outer membrane</keyword>
<dbReference type="GO" id="GO:0006826">
    <property type="term" value="P:iron ion transport"/>
    <property type="evidence" value="ECO:0007669"/>
    <property type="project" value="UniProtKB-KW"/>
</dbReference>
<dbReference type="EMBL" id="CP046401">
    <property type="protein sequence ID" value="QGY43473.1"/>
    <property type="molecule type" value="Genomic_DNA"/>
</dbReference>
<organism evidence="15 16">
    <name type="scientific">Maribellus comscasis</name>
    <dbReference type="NCBI Taxonomy" id="2681766"/>
    <lineage>
        <taxon>Bacteria</taxon>
        <taxon>Pseudomonadati</taxon>
        <taxon>Bacteroidota</taxon>
        <taxon>Bacteroidia</taxon>
        <taxon>Marinilabiliales</taxon>
        <taxon>Prolixibacteraceae</taxon>
        <taxon>Maribellus</taxon>
    </lineage>
</organism>
<keyword evidence="4" id="KW-0410">Iron transport</keyword>
<dbReference type="Gene3D" id="2.60.40.1120">
    <property type="entry name" value="Carboxypeptidase-like, regulatory domain"/>
    <property type="match status" value="1"/>
</dbReference>
<dbReference type="PANTHER" id="PTHR32552:SF81">
    <property type="entry name" value="TONB-DEPENDENT OUTER MEMBRANE RECEPTOR"/>
    <property type="match status" value="1"/>
</dbReference>